<name>R7YVU0_CONA1</name>
<sequence>MGGMAAVLINNVDVYAIANYYDIPPLQKLATSKFDDLLTAYAWDSKEFLSVLQHIHKRIPDKTCALRQRAVKAAASHIQDIVYTYCPDFPAAICDNNDLPGDLLEHVVFRYEEQLDEGRTELRDTVAKLSRTCIELDNTGTELHETKTELGKTKVELEKTAAELRNAQVELEKSRTECAKNCADYTKVKAELEKTKRELEETKNRIPWPQKVPDFGGFGGLQRQSQSVLAQK</sequence>
<proteinExistence type="predicted"/>
<dbReference type="GeneID" id="19902331"/>
<dbReference type="Proteomes" id="UP000016924">
    <property type="component" value="Unassembled WGS sequence"/>
</dbReference>
<dbReference type="OrthoDB" id="3886061at2759"/>
<gene>
    <name evidence="2" type="ORF">W97_05020</name>
</gene>
<evidence type="ECO:0000256" key="1">
    <source>
        <dbReference type="SAM" id="MobiDB-lite"/>
    </source>
</evidence>
<feature type="compositionally biased region" description="Polar residues" evidence="1">
    <location>
        <begin position="222"/>
        <end position="232"/>
    </location>
</feature>
<feature type="region of interest" description="Disordered" evidence="1">
    <location>
        <begin position="198"/>
        <end position="232"/>
    </location>
</feature>
<protein>
    <submittedName>
        <fullName evidence="2">Uncharacterized protein</fullName>
    </submittedName>
</protein>
<dbReference type="HOGENOM" id="CLU_1194822_0_0_1"/>
<keyword evidence="3" id="KW-1185">Reference proteome</keyword>
<evidence type="ECO:0000313" key="2">
    <source>
        <dbReference type="EMBL" id="EON65781.1"/>
    </source>
</evidence>
<dbReference type="EMBL" id="JH767576">
    <property type="protein sequence ID" value="EON65781.1"/>
    <property type="molecule type" value="Genomic_DNA"/>
</dbReference>
<dbReference type="RefSeq" id="XP_007781098.1">
    <property type="nucleotide sequence ID" value="XM_007782908.1"/>
</dbReference>
<reference evidence="3" key="1">
    <citation type="submission" date="2012-06" db="EMBL/GenBank/DDBJ databases">
        <title>The genome sequence of Coniosporium apollinis CBS 100218.</title>
        <authorList>
            <consortium name="The Broad Institute Genome Sequencing Platform"/>
            <person name="Cuomo C."/>
            <person name="Gorbushina A."/>
            <person name="Noack S."/>
            <person name="Walker B."/>
            <person name="Young S.K."/>
            <person name="Zeng Q."/>
            <person name="Gargeya S."/>
            <person name="Fitzgerald M."/>
            <person name="Haas B."/>
            <person name="Abouelleil A."/>
            <person name="Alvarado L."/>
            <person name="Arachchi H.M."/>
            <person name="Berlin A.M."/>
            <person name="Chapman S.B."/>
            <person name="Goldberg J."/>
            <person name="Griggs A."/>
            <person name="Gujja S."/>
            <person name="Hansen M."/>
            <person name="Howarth C."/>
            <person name="Imamovic A."/>
            <person name="Larimer J."/>
            <person name="McCowan C."/>
            <person name="Montmayeur A."/>
            <person name="Murphy C."/>
            <person name="Neiman D."/>
            <person name="Pearson M."/>
            <person name="Priest M."/>
            <person name="Roberts A."/>
            <person name="Saif S."/>
            <person name="Shea T."/>
            <person name="Sisk P."/>
            <person name="Sykes S."/>
            <person name="Wortman J."/>
            <person name="Nusbaum C."/>
            <person name="Birren B."/>
        </authorList>
    </citation>
    <scope>NUCLEOTIDE SEQUENCE [LARGE SCALE GENOMIC DNA]</scope>
    <source>
        <strain evidence="3">CBS 100218</strain>
    </source>
</reference>
<accession>R7YVU0</accession>
<evidence type="ECO:0000313" key="3">
    <source>
        <dbReference type="Proteomes" id="UP000016924"/>
    </source>
</evidence>
<organism evidence="2 3">
    <name type="scientific">Coniosporium apollinis (strain CBS 100218)</name>
    <name type="common">Rock-inhabiting black yeast</name>
    <dbReference type="NCBI Taxonomy" id="1168221"/>
    <lineage>
        <taxon>Eukaryota</taxon>
        <taxon>Fungi</taxon>
        <taxon>Dikarya</taxon>
        <taxon>Ascomycota</taxon>
        <taxon>Pezizomycotina</taxon>
        <taxon>Dothideomycetes</taxon>
        <taxon>Dothideomycetes incertae sedis</taxon>
        <taxon>Coniosporium</taxon>
    </lineage>
</organism>
<dbReference type="AlphaFoldDB" id="R7YVU0"/>